<dbReference type="Pfam" id="PF10946">
    <property type="entry name" value="DUF2625"/>
    <property type="match status" value="1"/>
</dbReference>
<keyword evidence="3" id="KW-1185">Reference proteome</keyword>
<organism evidence="2 4">
    <name type="scientific">Superficieibacter electus</name>
    <dbReference type="NCBI Taxonomy" id="2022662"/>
    <lineage>
        <taxon>Bacteria</taxon>
        <taxon>Pseudomonadati</taxon>
        <taxon>Pseudomonadota</taxon>
        <taxon>Gammaproteobacteria</taxon>
        <taxon>Enterobacterales</taxon>
        <taxon>Enterobacteriaceae</taxon>
        <taxon>Superficieibacter</taxon>
    </lineage>
</organism>
<sequence length="94" mass="11158">MSRKRKAPDSLKWESLEVGYSHFLQWALTGDLDLFYNNVRWEGWQTEVKALSGELACHFYPFLWTSSETPRSRRIVPVTEIWDQQQDVIRQLLA</sequence>
<evidence type="ECO:0000313" key="4">
    <source>
        <dbReference type="Proteomes" id="UP000247005"/>
    </source>
</evidence>
<evidence type="ECO:0000313" key="2">
    <source>
        <dbReference type="EMBL" id="POP49351.1"/>
    </source>
</evidence>
<dbReference type="AlphaFoldDB" id="A0A2P5GS02"/>
<evidence type="ECO:0000313" key="3">
    <source>
        <dbReference type="Proteomes" id="UP000237073"/>
    </source>
</evidence>
<dbReference type="EMBL" id="PQGD01000006">
    <property type="protein sequence ID" value="POP49351.1"/>
    <property type="molecule type" value="Genomic_DNA"/>
</dbReference>
<dbReference type="InterPro" id="IPR021239">
    <property type="entry name" value="DUF2625"/>
</dbReference>
<dbReference type="EMBL" id="PQGE01000005">
    <property type="protein sequence ID" value="POP46044.1"/>
    <property type="molecule type" value="Genomic_DNA"/>
</dbReference>
<dbReference type="RefSeq" id="WP_103675568.1">
    <property type="nucleotide sequence ID" value="NZ_PQGD01000006.1"/>
</dbReference>
<reference evidence="3 4" key="1">
    <citation type="submission" date="2018-01" db="EMBL/GenBank/DDBJ databases">
        <title>Superficieibacter electus gen. nov., sp. nov., an extended-spectrum beta-lactamase possessing member of the Enterobacteriaceae family, isolated from intensive care unit surfaces.</title>
        <authorList>
            <person name="Potter R.F."/>
            <person name="D'Souza A.W."/>
        </authorList>
    </citation>
    <scope>NUCLEOTIDE SEQUENCE [LARGE SCALE GENOMIC DNA]</scope>
    <source>
        <strain evidence="2 4">BP-1</strain>
        <strain evidence="1 3">BP-2</strain>
    </source>
</reference>
<comment type="caution">
    <text evidence="2">The sequence shown here is derived from an EMBL/GenBank/DDBJ whole genome shotgun (WGS) entry which is preliminary data.</text>
</comment>
<name>A0A2P5GS02_9ENTR</name>
<dbReference type="Proteomes" id="UP000247005">
    <property type="component" value="Unassembled WGS sequence"/>
</dbReference>
<protein>
    <submittedName>
        <fullName evidence="2">Uncharacterized protein</fullName>
    </submittedName>
</protein>
<gene>
    <name evidence="2" type="ORF">CHU32_08365</name>
    <name evidence="1" type="ORF">CHU33_06820</name>
</gene>
<proteinExistence type="predicted"/>
<dbReference type="OrthoDB" id="1550811at2"/>
<accession>A0A2P5GS02</accession>
<dbReference type="Proteomes" id="UP000237073">
    <property type="component" value="Unassembled WGS sequence"/>
</dbReference>
<evidence type="ECO:0000313" key="1">
    <source>
        <dbReference type="EMBL" id="POP46044.1"/>
    </source>
</evidence>